<evidence type="ECO:0000256" key="1">
    <source>
        <dbReference type="SAM" id="Phobius"/>
    </source>
</evidence>
<reference evidence="2" key="1">
    <citation type="journal article" date="2022" name="Plant J.">
        <title>Strategies of tolerance reflected in two North American maple genomes.</title>
        <authorList>
            <person name="McEvoy S.L."/>
            <person name="Sezen U.U."/>
            <person name="Trouern-Trend A."/>
            <person name="McMahon S.M."/>
            <person name="Schaberg P.G."/>
            <person name="Yang J."/>
            <person name="Wegrzyn J.L."/>
            <person name="Swenson N.G."/>
        </authorList>
    </citation>
    <scope>NUCLEOTIDE SEQUENCE</scope>
    <source>
        <strain evidence="2">NS2018</strain>
    </source>
</reference>
<keyword evidence="1" id="KW-1133">Transmembrane helix</keyword>
<accession>A0AA39RE52</accession>
<keyword evidence="1" id="KW-0812">Transmembrane</keyword>
<keyword evidence="3" id="KW-1185">Reference proteome</keyword>
<reference evidence="2" key="2">
    <citation type="submission" date="2023-06" db="EMBL/GenBank/DDBJ databases">
        <authorList>
            <person name="Swenson N.G."/>
            <person name="Wegrzyn J.L."/>
            <person name="Mcevoy S.L."/>
        </authorList>
    </citation>
    <scope>NUCLEOTIDE SEQUENCE</scope>
    <source>
        <strain evidence="2">NS2018</strain>
        <tissue evidence="2">Leaf</tissue>
    </source>
</reference>
<evidence type="ECO:0008006" key="4">
    <source>
        <dbReference type="Google" id="ProtNLM"/>
    </source>
</evidence>
<dbReference type="Proteomes" id="UP001168877">
    <property type="component" value="Unassembled WGS sequence"/>
</dbReference>
<feature type="transmembrane region" description="Helical" evidence="1">
    <location>
        <begin position="69"/>
        <end position="93"/>
    </location>
</feature>
<gene>
    <name evidence="2" type="ORF">LWI29_016739</name>
</gene>
<name>A0AA39RE52_ACESA</name>
<evidence type="ECO:0000313" key="3">
    <source>
        <dbReference type="Proteomes" id="UP001168877"/>
    </source>
</evidence>
<feature type="transmembrane region" description="Helical" evidence="1">
    <location>
        <begin position="133"/>
        <end position="159"/>
    </location>
</feature>
<dbReference type="AlphaFoldDB" id="A0AA39RE52"/>
<sequence>MDVHELVNSKNNDGNTILDMAVADQHVETIEFLTTSTRIIQVKVSQILKRNDAWLEKWSGALKLAAPPLIAAMAFLVGLSPFLASLMIILLLISGSPLIRRYLMCVLIVIISVAAIAIGLTYMLYVYGLTTYVALALAAPIIMLIGIGSIALLLLWHLVRLMIKMMKHFGTSITIYETSSKATSRLRRTGHQP</sequence>
<feature type="transmembrane region" description="Helical" evidence="1">
    <location>
        <begin position="105"/>
        <end position="127"/>
    </location>
</feature>
<organism evidence="2 3">
    <name type="scientific">Acer saccharum</name>
    <name type="common">Sugar maple</name>
    <dbReference type="NCBI Taxonomy" id="4024"/>
    <lineage>
        <taxon>Eukaryota</taxon>
        <taxon>Viridiplantae</taxon>
        <taxon>Streptophyta</taxon>
        <taxon>Embryophyta</taxon>
        <taxon>Tracheophyta</taxon>
        <taxon>Spermatophyta</taxon>
        <taxon>Magnoliopsida</taxon>
        <taxon>eudicotyledons</taxon>
        <taxon>Gunneridae</taxon>
        <taxon>Pentapetalae</taxon>
        <taxon>rosids</taxon>
        <taxon>malvids</taxon>
        <taxon>Sapindales</taxon>
        <taxon>Sapindaceae</taxon>
        <taxon>Hippocastanoideae</taxon>
        <taxon>Acereae</taxon>
        <taxon>Acer</taxon>
    </lineage>
</organism>
<dbReference type="EMBL" id="JAUESC010000388">
    <property type="protein sequence ID" value="KAK0571476.1"/>
    <property type="molecule type" value="Genomic_DNA"/>
</dbReference>
<keyword evidence="1" id="KW-0472">Membrane</keyword>
<evidence type="ECO:0000313" key="2">
    <source>
        <dbReference type="EMBL" id="KAK0571476.1"/>
    </source>
</evidence>
<comment type="caution">
    <text evidence="2">The sequence shown here is derived from an EMBL/GenBank/DDBJ whole genome shotgun (WGS) entry which is preliminary data.</text>
</comment>
<protein>
    <recommendedName>
        <fullName evidence="4">Ankyrin repeat protein</fullName>
    </recommendedName>
</protein>
<proteinExistence type="predicted"/>